<dbReference type="RefSeq" id="WP_046791269.1">
    <property type="nucleotide sequence ID" value="NZ_CP011366.1"/>
</dbReference>
<protein>
    <recommendedName>
        <fullName evidence="5">RNA-binding protein</fullName>
    </recommendedName>
</protein>
<accession>A0A0F7HPH4</accession>
<reference evidence="1 3" key="1">
    <citation type="journal article" date="2015" name="Int. J. Syst. Evol. Microbiol.">
        <title>Complete genome sequence of Salinicoccus halodurans H3B36, isolated from the Qaidam Basin in China.</title>
        <authorList>
            <person name="Jiang K."/>
            <person name="Xue Y."/>
            <person name="Ma Y."/>
        </authorList>
    </citation>
    <scope>NUCLEOTIDE SEQUENCE [LARGE SCALE GENOMIC DNA]</scope>
    <source>
        <strain evidence="1 3">H3B36</strain>
    </source>
</reference>
<dbReference type="EMBL" id="CP011366">
    <property type="protein sequence ID" value="AKG75092.1"/>
    <property type="molecule type" value="Genomic_DNA"/>
</dbReference>
<dbReference type="InterPro" id="IPR010298">
    <property type="entry name" value="YacP-like"/>
</dbReference>
<sequence>MKRKKRRLLVVDGYNLIGANKELHRESLYSMVVPREKVLAALSEYQAVATYEIICVFDAYEVKSQESVADFHGVTVVYTKEKETADEYIERFVHDNYHPHLCEISVVTSDLTEQNAIFALGAYRISSREMWISLSEAEKNISRKVDAINEKMPKQKIDIGKDVQAKLEKWRRGRF</sequence>
<evidence type="ECO:0000313" key="1">
    <source>
        <dbReference type="EMBL" id="AKG75092.1"/>
    </source>
</evidence>
<evidence type="ECO:0000313" key="4">
    <source>
        <dbReference type="Proteomes" id="UP000183090"/>
    </source>
</evidence>
<organism evidence="2 4">
    <name type="scientific">Salinicoccus halodurans</name>
    <dbReference type="NCBI Taxonomy" id="407035"/>
    <lineage>
        <taxon>Bacteria</taxon>
        <taxon>Bacillati</taxon>
        <taxon>Bacillota</taxon>
        <taxon>Bacilli</taxon>
        <taxon>Bacillales</taxon>
        <taxon>Staphylococcaceae</taxon>
        <taxon>Salinicoccus</taxon>
    </lineage>
</organism>
<dbReference type="PANTHER" id="PTHR34547">
    <property type="entry name" value="YACP-LIKE NYN DOMAIN PROTEIN"/>
    <property type="match status" value="1"/>
</dbReference>
<keyword evidence="3" id="KW-1185">Reference proteome</keyword>
<dbReference type="OrthoDB" id="9792160at2"/>
<reference evidence="3" key="2">
    <citation type="submission" date="2015-04" db="EMBL/GenBank/DDBJ databases">
        <title>Complete genome sequence of Salinicoccus halodurans strain H3B36, isolated from the Qaidam basin of China.</title>
        <authorList>
            <person name="Ma Y."/>
            <person name="Jiang K."/>
            <person name="Xue Y."/>
        </authorList>
    </citation>
    <scope>NUCLEOTIDE SEQUENCE [LARGE SCALE GENOMIC DNA]</scope>
    <source>
        <strain evidence="3">H3B36</strain>
    </source>
</reference>
<evidence type="ECO:0000313" key="3">
    <source>
        <dbReference type="Proteomes" id="UP000034029"/>
    </source>
</evidence>
<evidence type="ECO:0000313" key="2">
    <source>
        <dbReference type="EMBL" id="SFK65659.1"/>
    </source>
</evidence>
<dbReference type="PANTHER" id="PTHR34547:SF1">
    <property type="entry name" value="YACP-LIKE NYN DOMAIN PROTEIN"/>
    <property type="match status" value="1"/>
</dbReference>
<dbReference type="AlphaFoldDB" id="A0A0F7HPH4"/>
<gene>
    <name evidence="1" type="ORF">AAT16_13380</name>
    <name evidence="2" type="ORF">SAMN05216235_0935</name>
</gene>
<evidence type="ECO:0008006" key="5">
    <source>
        <dbReference type="Google" id="ProtNLM"/>
    </source>
</evidence>
<dbReference type="Proteomes" id="UP000034029">
    <property type="component" value="Chromosome"/>
</dbReference>
<dbReference type="CDD" id="cd10912">
    <property type="entry name" value="PIN_YacP-like"/>
    <property type="match status" value="1"/>
</dbReference>
<reference evidence="2 4" key="3">
    <citation type="submission" date="2016-10" db="EMBL/GenBank/DDBJ databases">
        <authorList>
            <person name="Varghese N."/>
            <person name="Submissions S."/>
        </authorList>
    </citation>
    <scope>NUCLEOTIDE SEQUENCE [LARGE SCALE GENOMIC DNA]</scope>
    <source>
        <strain evidence="2 4">CGMCC 1.6501</strain>
    </source>
</reference>
<dbReference type="KEGG" id="shv:AAT16_13380"/>
<dbReference type="Proteomes" id="UP000183090">
    <property type="component" value="Unassembled WGS sequence"/>
</dbReference>
<name>A0A0F7HPH4_9STAP</name>
<dbReference type="Pfam" id="PF05991">
    <property type="entry name" value="NYN_YacP"/>
    <property type="match status" value="1"/>
</dbReference>
<proteinExistence type="predicted"/>
<dbReference type="EMBL" id="FOTB01000002">
    <property type="protein sequence ID" value="SFK65659.1"/>
    <property type="molecule type" value="Genomic_DNA"/>
</dbReference>